<organism evidence="13">
    <name type="scientific">Phallusia mammillata</name>
    <dbReference type="NCBI Taxonomy" id="59560"/>
    <lineage>
        <taxon>Eukaryota</taxon>
        <taxon>Metazoa</taxon>
        <taxon>Chordata</taxon>
        <taxon>Tunicata</taxon>
        <taxon>Ascidiacea</taxon>
        <taxon>Phlebobranchia</taxon>
        <taxon>Ascidiidae</taxon>
        <taxon>Phallusia</taxon>
    </lineage>
</organism>
<dbReference type="EC" id="3.4.22.-" evidence="11"/>
<dbReference type="GO" id="GO:0015031">
    <property type="term" value="P:protein transport"/>
    <property type="evidence" value="ECO:0007669"/>
    <property type="project" value="UniProtKB-KW"/>
</dbReference>
<dbReference type="GO" id="GO:0019786">
    <property type="term" value="F:protein-phosphatidylethanolamide deconjugating activity"/>
    <property type="evidence" value="ECO:0007669"/>
    <property type="project" value="InterPro"/>
</dbReference>
<evidence type="ECO:0000256" key="9">
    <source>
        <dbReference type="ARBA" id="ARBA00023006"/>
    </source>
</evidence>
<evidence type="ECO:0000256" key="3">
    <source>
        <dbReference type="ARBA" id="ARBA00022448"/>
    </source>
</evidence>
<keyword evidence="8 11" id="KW-0653">Protein transport</keyword>
<dbReference type="GO" id="GO:0004197">
    <property type="term" value="F:cysteine-type endopeptidase activity"/>
    <property type="evidence" value="ECO:0007669"/>
    <property type="project" value="TreeGrafter"/>
</dbReference>
<dbReference type="AlphaFoldDB" id="A0A6F9D7L6"/>
<dbReference type="Pfam" id="PF03416">
    <property type="entry name" value="Peptidase_C54"/>
    <property type="match status" value="1"/>
</dbReference>
<dbReference type="GO" id="GO:0005737">
    <property type="term" value="C:cytoplasm"/>
    <property type="evidence" value="ECO:0007669"/>
    <property type="project" value="UniProtKB-SubCell"/>
</dbReference>
<comment type="subcellular location">
    <subcellularLocation>
        <location evidence="1 11">Cytoplasm</location>
    </subcellularLocation>
</comment>
<proteinExistence type="evidence at transcript level"/>
<keyword evidence="4 11" id="KW-0963">Cytoplasm</keyword>
<evidence type="ECO:0000256" key="5">
    <source>
        <dbReference type="ARBA" id="ARBA00022670"/>
    </source>
</evidence>
<dbReference type="GO" id="GO:0000045">
    <property type="term" value="P:autophagosome assembly"/>
    <property type="evidence" value="ECO:0007669"/>
    <property type="project" value="TreeGrafter"/>
</dbReference>
<evidence type="ECO:0000256" key="11">
    <source>
        <dbReference type="RuleBase" id="RU363115"/>
    </source>
</evidence>
<evidence type="ECO:0000256" key="1">
    <source>
        <dbReference type="ARBA" id="ARBA00004496"/>
    </source>
</evidence>
<protein>
    <recommendedName>
        <fullName evidence="11">Cysteine protease</fullName>
        <ecNumber evidence="11">3.4.22.-</ecNumber>
    </recommendedName>
</protein>
<gene>
    <name evidence="13" type="primary">Atg4a</name>
</gene>
<dbReference type="GO" id="GO:0016485">
    <property type="term" value="P:protein processing"/>
    <property type="evidence" value="ECO:0007669"/>
    <property type="project" value="TreeGrafter"/>
</dbReference>
<dbReference type="SUPFAM" id="SSF54001">
    <property type="entry name" value="Cysteine proteinases"/>
    <property type="match status" value="1"/>
</dbReference>
<evidence type="ECO:0000256" key="8">
    <source>
        <dbReference type="ARBA" id="ARBA00022927"/>
    </source>
</evidence>
<evidence type="ECO:0000256" key="4">
    <source>
        <dbReference type="ARBA" id="ARBA00022490"/>
    </source>
</evidence>
<name>A0A6F9D7L6_9ASCI</name>
<sequence>MAFAFGYFNVANQLLEGDPNIRKSQERLNGENASAQVDVWNEKIEIHVSGRTFSLPSDKQHFLKFVKSKLWFTYRKGFSAIGGTGPTSDTGWGCMLRCGQMMLAQTLSLLSFQDEWMWSENSEEHPIAYKRVLNQFKDVRTSCYSIHQIAQMGVAEGKEVGQWFGPNTVAQVIKRLSRFDEDTIFSVHVAMDNTVCIDEIEQLCSVGSQSPKKCQNEAGSSSVQENAFPVNGETQNESGLLTEIFWKPLLLIIPLRLGLSDINPVYFQHLKECLQWEESVGIVGGKPNHAYYFFGFAEDSLIYLDPHTTQPFVDISNMESTVLNDDTYHCATPGKMLLTQLDPSLALGFVCKTRDSFEQLCQRAKSFQKSPSALPLFEVVTSLPPCGIIESRVLSVKSYSREKRKNEGVSSQLDDATCLALDSDDSLGSDEEFEILDIY</sequence>
<keyword evidence="3" id="KW-0813">Transport</keyword>
<comment type="catalytic activity">
    <reaction evidence="10">
        <text>[protein]-C-terminal L-amino acid-glycyl-phosphatidylethanolamide + H2O = [protein]-C-terminal L-amino acid-glycine + a 1,2-diacyl-sn-glycero-3-phosphoethanolamine</text>
        <dbReference type="Rhea" id="RHEA:67548"/>
        <dbReference type="Rhea" id="RHEA-COMP:17323"/>
        <dbReference type="Rhea" id="RHEA-COMP:17324"/>
        <dbReference type="ChEBI" id="CHEBI:15377"/>
        <dbReference type="ChEBI" id="CHEBI:64612"/>
        <dbReference type="ChEBI" id="CHEBI:172940"/>
        <dbReference type="ChEBI" id="CHEBI:172941"/>
    </reaction>
    <physiologicalReaction direction="left-to-right" evidence="10">
        <dbReference type="Rhea" id="RHEA:67549"/>
    </physiologicalReaction>
</comment>
<evidence type="ECO:0000256" key="10">
    <source>
        <dbReference type="ARBA" id="ARBA00029362"/>
    </source>
</evidence>
<evidence type="ECO:0000256" key="7">
    <source>
        <dbReference type="ARBA" id="ARBA00022807"/>
    </source>
</evidence>
<keyword evidence="7" id="KW-0788">Thiol protease</keyword>
<comment type="similarity">
    <text evidence="2 11">Belongs to the peptidase C54 family.</text>
</comment>
<comment type="function">
    <text evidence="11">Cysteine protease that plays a key role in autophagy by mediating both proteolytic activation and delipidation of ATG8 family proteins.</text>
</comment>
<dbReference type="GO" id="GO:0034727">
    <property type="term" value="P:piecemeal microautophagy of the nucleus"/>
    <property type="evidence" value="ECO:0007669"/>
    <property type="project" value="TreeGrafter"/>
</dbReference>
<keyword evidence="9 11" id="KW-0072">Autophagy</keyword>
<keyword evidence="6 11" id="KW-0378">Hydrolase</keyword>
<dbReference type="InterPro" id="IPR046792">
    <property type="entry name" value="Peptidase_C54_cat"/>
</dbReference>
<dbReference type="InterPro" id="IPR005078">
    <property type="entry name" value="Peptidase_C54"/>
</dbReference>
<feature type="domain" description="Peptidase C54 catalytic" evidence="12">
    <location>
        <begin position="60"/>
        <end position="363"/>
    </location>
</feature>
<dbReference type="EMBL" id="LR783144">
    <property type="protein sequence ID" value="CAB3224203.1"/>
    <property type="molecule type" value="mRNA"/>
</dbReference>
<evidence type="ECO:0000256" key="6">
    <source>
        <dbReference type="ARBA" id="ARBA00022801"/>
    </source>
</evidence>
<evidence type="ECO:0000259" key="12">
    <source>
        <dbReference type="Pfam" id="PF03416"/>
    </source>
</evidence>
<keyword evidence="5 11" id="KW-0645">Protease</keyword>
<accession>A0A6F9D7L6</accession>
<dbReference type="GO" id="GO:0035973">
    <property type="term" value="P:aggrephagy"/>
    <property type="evidence" value="ECO:0007669"/>
    <property type="project" value="TreeGrafter"/>
</dbReference>
<evidence type="ECO:0000313" key="13">
    <source>
        <dbReference type="EMBL" id="CAB3224203.1"/>
    </source>
</evidence>
<evidence type="ECO:0000256" key="2">
    <source>
        <dbReference type="ARBA" id="ARBA00010958"/>
    </source>
</evidence>
<dbReference type="PANTHER" id="PTHR22624:SF49">
    <property type="entry name" value="CYSTEINE PROTEASE"/>
    <property type="match status" value="1"/>
</dbReference>
<dbReference type="PANTHER" id="PTHR22624">
    <property type="entry name" value="CYSTEINE PROTEASE ATG4"/>
    <property type="match status" value="1"/>
</dbReference>
<dbReference type="GO" id="GO:0000423">
    <property type="term" value="P:mitophagy"/>
    <property type="evidence" value="ECO:0007669"/>
    <property type="project" value="TreeGrafter"/>
</dbReference>
<reference evidence="13" key="1">
    <citation type="submission" date="2020-04" db="EMBL/GenBank/DDBJ databases">
        <authorList>
            <person name="Neveu A P."/>
        </authorList>
    </citation>
    <scope>NUCLEOTIDE SEQUENCE</scope>
    <source>
        <tissue evidence="13">Whole embryo</tissue>
    </source>
</reference>
<dbReference type="InterPro" id="IPR038765">
    <property type="entry name" value="Papain-like_cys_pep_sf"/>
</dbReference>